<comment type="function">
    <text evidence="9">Catalyzes the formation of acetyl phosphate from acetate and ATP. Can also catalyze the reverse reaction.</text>
</comment>
<dbReference type="GO" id="GO:0006085">
    <property type="term" value="P:acetyl-CoA biosynthetic process"/>
    <property type="evidence" value="ECO:0007669"/>
    <property type="project" value="UniProtKB-UniRule"/>
</dbReference>
<feature type="site" description="Transition state stabilizer" evidence="9">
    <location>
        <position position="244"/>
    </location>
</feature>
<keyword evidence="5 9" id="KW-0547">Nucleotide-binding</keyword>
<evidence type="ECO:0000256" key="4">
    <source>
        <dbReference type="ARBA" id="ARBA00022723"/>
    </source>
</evidence>
<comment type="subunit">
    <text evidence="9">Homodimer.</text>
</comment>
<keyword evidence="3 9" id="KW-0808">Transferase</keyword>
<evidence type="ECO:0000256" key="10">
    <source>
        <dbReference type="RuleBase" id="RU003835"/>
    </source>
</evidence>
<comment type="pathway">
    <text evidence="9">Metabolic intermediate biosynthesis; acetyl-CoA biosynthesis; acetyl-CoA from acetate: step 1/2.</text>
</comment>
<feature type="binding site" evidence="9">
    <location>
        <position position="12"/>
    </location>
    <ligand>
        <name>Mg(2+)</name>
        <dbReference type="ChEBI" id="CHEBI:18420"/>
    </ligand>
</feature>
<keyword evidence="6 9" id="KW-0418">Kinase</keyword>
<dbReference type="GO" id="GO:0000287">
    <property type="term" value="F:magnesium ion binding"/>
    <property type="evidence" value="ECO:0007669"/>
    <property type="project" value="UniProtKB-UniRule"/>
</dbReference>
<dbReference type="GO" id="GO:0005524">
    <property type="term" value="F:ATP binding"/>
    <property type="evidence" value="ECO:0007669"/>
    <property type="project" value="UniProtKB-KW"/>
</dbReference>
<keyword evidence="7 9" id="KW-0067">ATP-binding</keyword>
<accession>A0A1T4VVZ9</accession>
<comment type="subcellular location">
    <subcellularLocation>
        <location evidence="9">Cytoplasm</location>
    </subcellularLocation>
</comment>
<dbReference type="InterPro" id="IPR000890">
    <property type="entry name" value="Aliphatic_acid_kin_short-chain"/>
</dbReference>
<keyword evidence="12" id="KW-1185">Reference proteome</keyword>
<dbReference type="InterPro" id="IPR004372">
    <property type="entry name" value="Ac/propionate_kinase"/>
</dbReference>
<dbReference type="PANTHER" id="PTHR21060">
    <property type="entry name" value="ACETATE KINASE"/>
    <property type="match status" value="1"/>
</dbReference>
<evidence type="ECO:0000256" key="6">
    <source>
        <dbReference type="ARBA" id="ARBA00022777"/>
    </source>
</evidence>
<dbReference type="InterPro" id="IPR043129">
    <property type="entry name" value="ATPase_NBD"/>
</dbReference>
<reference evidence="12" key="1">
    <citation type="submission" date="2017-02" db="EMBL/GenBank/DDBJ databases">
        <authorList>
            <person name="Varghese N."/>
            <person name="Submissions S."/>
        </authorList>
    </citation>
    <scope>NUCLEOTIDE SEQUENCE [LARGE SCALE GENOMIC DNA]</scope>
    <source>
        <strain evidence="12">DSM 3072</strain>
    </source>
</reference>
<gene>
    <name evidence="9" type="primary">ackA</name>
    <name evidence="11" type="ORF">SAMN02745213_02165</name>
</gene>
<feature type="binding site" evidence="9">
    <location>
        <position position="94"/>
    </location>
    <ligand>
        <name>substrate</name>
    </ligand>
</feature>
<feature type="binding site" evidence="9">
    <location>
        <position position="393"/>
    </location>
    <ligand>
        <name>Mg(2+)</name>
        <dbReference type="ChEBI" id="CHEBI:18420"/>
    </ligand>
</feature>
<sequence length="406" mass="43917">MNNYPKTALVVNCGSSSVKFAILDPKDGHVFLNGIAEALGLDDARISWKFNGGDKTEQSLGAGADHKKALEYLVKNVLAKDQALLDSIVACGHRIVQGGDIYSEPTLINDEVEENIRKVIPFAPLHNPAHLLGIDAARASFPSIPHVAVFDTAFHQTMPPKAYRYAIPEEYYTDLHLRKYGAHGTSHMFLSQEAAKLLGKPVEQCNIITCHLGNGASISAVKGGKCIDTSMGLTPLDGLIMGTRCGSIDASVAFFLCDKMGMTPEEVKEVFNKKSGMMAVSGVSSDFRPIVAGMKEGNERCKLALEMYAYRLAKFIASYYVPLGHVDAIVFSGGVGENGPVTRKLVLKELEESFGIKIDEAANEHAKVFMGVDKQLITAPDSSVKVFVIATNEELMIARSAMGFVK</sequence>
<evidence type="ECO:0000256" key="7">
    <source>
        <dbReference type="ARBA" id="ARBA00022840"/>
    </source>
</evidence>
<dbReference type="HAMAP" id="MF_00020">
    <property type="entry name" value="Acetate_kinase"/>
    <property type="match status" value="1"/>
</dbReference>
<dbReference type="AlphaFoldDB" id="A0A1T4VVZ9"/>
<dbReference type="PROSITE" id="PS01075">
    <property type="entry name" value="ACETATE_KINASE_1"/>
    <property type="match status" value="1"/>
</dbReference>
<evidence type="ECO:0000256" key="3">
    <source>
        <dbReference type="ARBA" id="ARBA00022679"/>
    </source>
</evidence>
<comment type="cofactor">
    <cofactor evidence="9">
        <name>Mg(2+)</name>
        <dbReference type="ChEBI" id="CHEBI:18420"/>
    </cofactor>
    <cofactor evidence="9">
        <name>Mn(2+)</name>
        <dbReference type="ChEBI" id="CHEBI:29035"/>
    </cofactor>
    <text evidence="9">Mg(2+). Can also accept Mn(2+).</text>
</comment>
<keyword evidence="2 9" id="KW-0963">Cytoplasm</keyword>
<evidence type="ECO:0000256" key="5">
    <source>
        <dbReference type="ARBA" id="ARBA00022741"/>
    </source>
</evidence>
<dbReference type="Pfam" id="PF00871">
    <property type="entry name" value="Acetate_kinase"/>
    <property type="match status" value="1"/>
</dbReference>
<dbReference type="SUPFAM" id="SSF53067">
    <property type="entry name" value="Actin-like ATPase domain"/>
    <property type="match status" value="2"/>
</dbReference>
<dbReference type="CDD" id="cd24010">
    <property type="entry name" value="ASKHA_NBD_AcK_PK"/>
    <property type="match status" value="1"/>
</dbReference>
<dbReference type="EMBL" id="FUXX01000055">
    <property type="protein sequence ID" value="SKA69136.1"/>
    <property type="molecule type" value="Genomic_DNA"/>
</dbReference>
<dbReference type="RefSeq" id="WP_078929471.1">
    <property type="nucleotide sequence ID" value="NZ_FUXX01000055.1"/>
</dbReference>
<organism evidence="11 12">
    <name type="scientific">Succinivibrio dextrinosolvens DSM 3072</name>
    <dbReference type="NCBI Taxonomy" id="1123324"/>
    <lineage>
        <taxon>Bacteria</taxon>
        <taxon>Pseudomonadati</taxon>
        <taxon>Pseudomonadota</taxon>
        <taxon>Gammaproteobacteria</taxon>
        <taxon>Aeromonadales</taxon>
        <taxon>Succinivibrionaceae</taxon>
        <taxon>Succinivibrio</taxon>
    </lineage>
</organism>
<proteinExistence type="inferred from homology"/>
<comment type="similarity">
    <text evidence="1 9 10">Belongs to the acetokinase family.</text>
</comment>
<feature type="binding site" evidence="9">
    <location>
        <begin position="211"/>
        <end position="215"/>
    </location>
    <ligand>
        <name>ATP</name>
        <dbReference type="ChEBI" id="CHEBI:30616"/>
    </ligand>
</feature>
<dbReference type="UniPathway" id="UPA00340">
    <property type="reaction ID" value="UER00458"/>
</dbReference>
<dbReference type="NCBIfam" id="TIGR00016">
    <property type="entry name" value="ackA"/>
    <property type="match status" value="1"/>
</dbReference>
<dbReference type="PANTHER" id="PTHR21060:SF21">
    <property type="entry name" value="ACETATE KINASE"/>
    <property type="match status" value="1"/>
</dbReference>
<name>A0A1T4VVZ9_9GAMM</name>
<dbReference type="Gene3D" id="3.30.420.40">
    <property type="match status" value="2"/>
</dbReference>
<dbReference type="PIRSF" id="PIRSF000722">
    <property type="entry name" value="Acetate_prop_kin"/>
    <property type="match status" value="1"/>
</dbReference>
<feature type="binding site" evidence="9">
    <location>
        <begin position="334"/>
        <end position="338"/>
    </location>
    <ligand>
        <name>ATP</name>
        <dbReference type="ChEBI" id="CHEBI:30616"/>
    </ligand>
</feature>
<dbReference type="PRINTS" id="PR00471">
    <property type="entry name" value="ACETATEKNASE"/>
</dbReference>
<feature type="binding site" evidence="9">
    <location>
        <position position="19"/>
    </location>
    <ligand>
        <name>ATP</name>
        <dbReference type="ChEBI" id="CHEBI:30616"/>
    </ligand>
</feature>
<dbReference type="GO" id="GO:0006083">
    <property type="term" value="P:acetate metabolic process"/>
    <property type="evidence" value="ECO:0007669"/>
    <property type="project" value="TreeGrafter"/>
</dbReference>
<evidence type="ECO:0000256" key="8">
    <source>
        <dbReference type="ARBA" id="ARBA00022842"/>
    </source>
</evidence>
<dbReference type="Proteomes" id="UP000242432">
    <property type="component" value="Unassembled WGS sequence"/>
</dbReference>
<comment type="catalytic activity">
    <reaction evidence="9">
        <text>acetate + ATP = acetyl phosphate + ADP</text>
        <dbReference type="Rhea" id="RHEA:11352"/>
        <dbReference type="ChEBI" id="CHEBI:22191"/>
        <dbReference type="ChEBI" id="CHEBI:30089"/>
        <dbReference type="ChEBI" id="CHEBI:30616"/>
        <dbReference type="ChEBI" id="CHEBI:456216"/>
        <dbReference type="EC" id="2.7.2.1"/>
    </reaction>
</comment>
<dbReference type="STRING" id="83771.SAMN02910357_01690"/>
<keyword evidence="4 9" id="KW-0479">Metal-binding</keyword>
<dbReference type="EC" id="2.7.2.1" evidence="9"/>
<evidence type="ECO:0000256" key="9">
    <source>
        <dbReference type="HAMAP-Rule" id="MF_00020"/>
    </source>
</evidence>
<feature type="site" description="Transition state stabilizer" evidence="9">
    <location>
        <position position="183"/>
    </location>
</feature>
<dbReference type="GO" id="GO:0008776">
    <property type="term" value="F:acetate kinase activity"/>
    <property type="evidence" value="ECO:0007669"/>
    <property type="project" value="UniProtKB-UniRule"/>
</dbReference>
<feature type="active site" description="Proton donor/acceptor" evidence="9">
    <location>
        <position position="151"/>
    </location>
</feature>
<evidence type="ECO:0000313" key="11">
    <source>
        <dbReference type="EMBL" id="SKA69136.1"/>
    </source>
</evidence>
<feature type="binding site" evidence="9">
    <location>
        <begin position="286"/>
        <end position="288"/>
    </location>
    <ligand>
        <name>ATP</name>
        <dbReference type="ChEBI" id="CHEBI:30616"/>
    </ligand>
</feature>
<evidence type="ECO:0000313" key="12">
    <source>
        <dbReference type="Proteomes" id="UP000242432"/>
    </source>
</evidence>
<evidence type="ECO:0000256" key="2">
    <source>
        <dbReference type="ARBA" id="ARBA00022490"/>
    </source>
</evidence>
<keyword evidence="8 9" id="KW-0460">Magnesium</keyword>
<dbReference type="PROSITE" id="PS01076">
    <property type="entry name" value="ACETATE_KINASE_2"/>
    <property type="match status" value="1"/>
</dbReference>
<protein>
    <recommendedName>
        <fullName evidence="9">Acetate kinase</fullName>
        <ecNumber evidence="9">2.7.2.1</ecNumber>
    </recommendedName>
    <alternativeName>
        <fullName evidence="9">Acetokinase</fullName>
    </alternativeName>
</protein>
<dbReference type="InterPro" id="IPR023865">
    <property type="entry name" value="Aliphatic_acid_kinase_CS"/>
</dbReference>
<dbReference type="GO" id="GO:0005829">
    <property type="term" value="C:cytosol"/>
    <property type="evidence" value="ECO:0007669"/>
    <property type="project" value="TreeGrafter"/>
</dbReference>
<evidence type="ECO:0000256" key="1">
    <source>
        <dbReference type="ARBA" id="ARBA00008748"/>
    </source>
</evidence>